<evidence type="ECO:0000313" key="2">
    <source>
        <dbReference type="Proteomes" id="UP000502415"/>
    </source>
</evidence>
<evidence type="ECO:0000313" key="1">
    <source>
        <dbReference type="EMBL" id="QJE01791.1"/>
    </source>
</evidence>
<name>A0A7Z2VYU2_9BURK</name>
<reference evidence="1 2" key="1">
    <citation type="submission" date="2020-04" db="EMBL/GenBank/DDBJ databases">
        <title>Genome sequencing of novel species.</title>
        <authorList>
            <person name="Heo J."/>
            <person name="Kim S.-J."/>
            <person name="Kim J.-S."/>
            <person name="Hong S.-B."/>
            <person name="Kwon S.-W."/>
        </authorList>
    </citation>
    <scope>NUCLEOTIDE SEQUENCE [LARGE SCALE GENOMIC DNA]</scope>
    <source>
        <strain evidence="1 2">GN2-R2</strain>
    </source>
</reference>
<dbReference type="RefSeq" id="WP_170203847.1">
    <property type="nucleotide sequence ID" value="NZ_CP051685.1"/>
</dbReference>
<dbReference type="KEGG" id="mfy:HH212_18610"/>
<keyword evidence="2" id="KW-1185">Reference proteome</keyword>
<sequence length="288" mass="32159">MKLRWLKYFFILAKIRDNAQRTRDAPGRRIIINLKDTIEKVLRKATSSRPYLFNVVTLETGKEVAKAGYKLKVLRRNDGYDVELVTTMPPVTTTALKMGPLYARAGMVSSVAFARTQYGNVTDDILFQKLYDVKKRWLMYIEAGDSSTREVWSAPCMICGLVLPMRNLTVDHQRPQSGGEIEAVLKTFRAFGLTMEGPRGGKGKIVLQHITAGAQLEPVLTRPGRFGLGGFNINDRYTLNDDGAVLYSFVVDAGEKALLQSQCMHGLMNLKPACQTCNSARGKELKFA</sequence>
<protein>
    <submittedName>
        <fullName evidence="1">Uncharacterized protein</fullName>
    </submittedName>
</protein>
<organism evidence="1 2">
    <name type="scientific">Massilia forsythiae</name>
    <dbReference type="NCBI Taxonomy" id="2728020"/>
    <lineage>
        <taxon>Bacteria</taxon>
        <taxon>Pseudomonadati</taxon>
        <taxon>Pseudomonadota</taxon>
        <taxon>Betaproteobacteria</taxon>
        <taxon>Burkholderiales</taxon>
        <taxon>Oxalobacteraceae</taxon>
        <taxon>Telluria group</taxon>
        <taxon>Massilia</taxon>
    </lineage>
</organism>
<accession>A0A7Z2VYU2</accession>
<dbReference type="EMBL" id="CP051685">
    <property type="protein sequence ID" value="QJE01791.1"/>
    <property type="molecule type" value="Genomic_DNA"/>
</dbReference>
<proteinExistence type="predicted"/>
<dbReference type="Proteomes" id="UP000502415">
    <property type="component" value="Chromosome"/>
</dbReference>
<dbReference type="AlphaFoldDB" id="A0A7Z2VYU2"/>
<gene>
    <name evidence="1" type="ORF">HH212_18610</name>
</gene>